<feature type="transmembrane region" description="Helical" evidence="1">
    <location>
        <begin position="388"/>
        <end position="411"/>
    </location>
</feature>
<accession>A0A4S8RTQ6</accession>
<keyword evidence="3" id="KW-1185">Reference proteome</keyword>
<feature type="transmembrane region" description="Helical" evidence="1">
    <location>
        <begin position="175"/>
        <end position="198"/>
    </location>
</feature>
<proteinExistence type="predicted"/>
<feature type="transmembrane region" description="Helical" evidence="1">
    <location>
        <begin position="446"/>
        <end position="467"/>
    </location>
</feature>
<evidence type="ECO:0000313" key="2">
    <source>
        <dbReference type="EMBL" id="THV61231.1"/>
    </source>
</evidence>
<reference evidence="2 3" key="1">
    <citation type="submission" date="2019-03" db="EMBL/GenBank/DDBJ databases">
        <title>Muricauda SCR12 sp.nov, a marine bacterium isolated from Pacific Ocean:the Okinawa trough.</title>
        <authorList>
            <person name="Liu L."/>
        </authorList>
    </citation>
    <scope>NUCLEOTIDE SEQUENCE [LARGE SCALE GENOMIC DNA]</scope>
    <source>
        <strain evidence="2 3">SCR12</strain>
    </source>
</reference>
<feature type="transmembrane region" description="Helical" evidence="1">
    <location>
        <begin position="250"/>
        <end position="280"/>
    </location>
</feature>
<evidence type="ECO:0008006" key="4">
    <source>
        <dbReference type="Google" id="ProtNLM"/>
    </source>
</evidence>
<keyword evidence="1" id="KW-0472">Membrane</keyword>
<feature type="transmembrane region" description="Helical" evidence="1">
    <location>
        <begin position="7"/>
        <end position="25"/>
    </location>
</feature>
<dbReference type="EMBL" id="SNTZ01000001">
    <property type="protein sequence ID" value="THV61231.1"/>
    <property type="molecule type" value="Genomic_DNA"/>
</dbReference>
<keyword evidence="1" id="KW-1133">Transmembrane helix</keyword>
<dbReference type="AlphaFoldDB" id="A0A4S8RTQ6"/>
<feature type="transmembrane region" description="Helical" evidence="1">
    <location>
        <begin position="122"/>
        <end position="141"/>
    </location>
</feature>
<protein>
    <recommendedName>
        <fullName evidence="4">Polysaccharide biosynthesis protein C-terminal domain-containing protein</fullName>
    </recommendedName>
</protein>
<feature type="transmembrane region" description="Helical" evidence="1">
    <location>
        <begin position="80"/>
        <end position="102"/>
    </location>
</feature>
<evidence type="ECO:0000256" key="1">
    <source>
        <dbReference type="SAM" id="Phobius"/>
    </source>
</evidence>
<feature type="transmembrane region" description="Helical" evidence="1">
    <location>
        <begin position="363"/>
        <end position="382"/>
    </location>
</feature>
<feature type="transmembrane region" description="Helical" evidence="1">
    <location>
        <begin position="148"/>
        <end position="169"/>
    </location>
</feature>
<dbReference type="Proteomes" id="UP000310406">
    <property type="component" value="Unassembled WGS sequence"/>
</dbReference>
<feature type="transmembrane region" description="Helical" evidence="1">
    <location>
        <begin position="219"/>
        <end position="244"/>
    </location>
</feature>
<feature type="transmembrane region" description="Helical" evidence="1">
    <location>
        <begin position="292"/>
        <end position="314"/>
    </location>
</feature>
<dbReference type="OrthoDB" id="1422030at2"/>
<organism evidence="2 3">
    <name type="scientific">Flagellimonas alvinocaridis</name>
    <dbReference type="NCBI Taxonomy" id="2530200"/>
    <lineage>
        <taxon>Bacteria</taxon>
        <taxon>Pseudomonadati</taxon>
        <taxon>Bacteroidota</taxon>
        <taxon>Flavobacteriia</taxon>
        <taxon>Flavobacteriales</taxon>
        <taxon>Flavobacteriaceae</taxon>
        <taxon>Flagellimonas</taxon>
    </lineage>
</organism>
<keyword evidence="1" id="KW-0812">Transmembrane</keyword>
<gene>
    <name evidence="2" type="ORF">EZV76_02580</name>
</gene>
<evidence type="ECO:0000313" key="3">
    <source>
        <dbReference type="Proteomes" id="UP000310406"/>
    </source>
</evidence>
<feature type="transmembrane region" description="Helical" evidence="1">
    <location>
        <begin position="326"/>
        <end position="351"/>
    </location>
</feature>
<sequence length="495" mass="56561">MNKISLDVLFSSLFAVLAVLFNFWLIKEAEFYLSTALLGVFMLIRRLAPTFSNLSQLGCSQALTRFMSLNKDDGGKIKNYYTISVCIWLLSVLIQLFLYSFFKEYIGKLLLPDTENRDTYLALTFVYISILHLSYIILPYFLNLRKILVYNIINMMNASLIMLAVFLVLGNSENLIDVLGISLCFMGLIQLIFLSYIVAKLKLYRLPSKEQLQIEGTSFLKYGLPRAGMTFFEMFMLTVGSLLVKEDQEVVGSFLIAITLARVVLIILQPISLLSSVIVGHNSETDKPKKTLNLLFGGIIYSSTLVIVVLYNWIDLLIRFWLTKESIITDVIAVFKILVFGLLPYCIFQGLKGFIEIRFFKPVNLFTIAMATIIHVVLFFLFKGLYSALSALALSLMAAFVNMGLCSFYWCRKDINGHDYFKLFYFAGVTLLLFLANYFINRYLPNVMGLTLALLFTVFVIFTFIFYGKVAFVKDVLSTFKLPFLNRFTNNLRDS</sequence>
<dbReference type="RefSeq" id="WP_136565014.1">
    <property type="nucleotide sequence ID" value="NZ_SNTZ01000001.1"/>
</dbReference>
<name>A0A4S8RTQ6_9FLAO</name>
<comment type="caution">
    <text evidence="2">The sequence shown here is derived from an EMBL/GenBank/DDBJ whole genome shotgun (WGS) entry which is preliminary data.</text>
</comment>
<feature type="transmembrane region" description="Helical" evidence="1">
    <location>
        <begin position="423"/>
        <end position="440"/>
    </location>
</feature>